<comment type="caution">
    <text evidence="5">The sequence shown here is derived from an EMBL/GenBank/DDBJ whole genome shotgun (WGS) entry which is preliminary data.</text>
</comment>
<feature type="domain" description="Tyr recombinase" evidence="4">
    <location>
        <begin position="67"/>
        <end position="272"/>
    </location>
</feature>
<keyword evidence="6" id="KW-1185">Reference proteome</keyword>
<dbReference type="Proteomes" id="UP001500305">
    <property type="component" value="Unassembled WGS sequence"/>
</dbReference>
<dbReference type="CDD" id="cd01189">
    <property type="entry name" value="INT_ICEBs1_C_like"/>
    <property type="match status" value="1"/>
</dbReference>
<protein>
    <recommendedName>
        <fullName evidence="4">Tyr recombinase domain-containing protein</fullName>
    </recommendedName>
</protein>
<evidence type="ECO:0000256" key="3">
    <source>
        <dbReference type="ARBA" id="ARBA00023172"/>
    </source>
</evidence>
<dbReference type="Gene3D" id="1.10.443.10">
    <property type="entry name" value="Intergrase catalytic core"/>
    <property type="match status" value="1"/>
</dbReference>
<dbReference type="InterPro" id="IPR011010">
    <property type="entry name" value="DNA_brk_join_enz"/>
</dbReference>
<keyword evidence="3" id="KW-0233">DNA recombination</keyword>
<proteinExistence type="inferred from homology"/>
<dbReference type="Pfam" id="PF00589">
    <property type="entry name" value="Phage_integrase"/>
    <property type="match status" value="1"/>
</dbReference>
<keyword evidence="2" id="KW-0238">DNA-binding</keyword>
<dbReference type="InterPro" id="IPR013762">
    <property type="entry name" value="Integrase-like_cat_sf"/>
</dbReference>
<evidence type="ECO:0000256" key="2">
    <source>
        <dbReference type="ARBA" id="ARBA00023125"/>
    </source>
</evidence>
<name>A0ABP5RLR2_9ACTN</name>
<dbReference type="PANTHER" id="PTHR30349:SF41">
    <property type="entry name" value="INTEGRASE_RECOMBINASE PROTEIN MJ0367-RELATED"/>
    <property type="match status" value="1"/>
</dbReference>
<dbReference type="PANTHER" id="PTHR30349">
    <property type="entry name" value="PHAGE INTEGRASE-RELATED"/>
    <property type="match status" value="1"/>
</dbReference>
<evidence type="ECO:0000259" key="4">
    <source>
        <dbReference type="PROSITE" id="PS51898"/>
    </source>
</evidence>
<evidence type="ECO:0000256" key="1">
    <source>
        <dbReference type="ARBA" id="ARBA00008857"/>
    </source>
</evidence>
<dbReference type="InterPro" id="IPR050090">
    <property type="entry name" value="Tyrosine_recombinase_XerCD"/>
</dbReference>
<dbReference type="PROSITE" id="PS51898">
    <property type="entry name" value="TYR_RECOMBINASE"/>
    <property type="match status" value="1"/>
</dbReference>
<reference evidence="6" key="1">
    <citation type="journal article" date="2019" name="Int. J. Syst. Evol. Microbiol.">
        <title>The Global Catalogue of Microorganisms (GCM) 10K type strain sequencing project: providing services to taxonomists for standard genome sequencing and annotation.</title>
        <authorList>
            <consortium name="The Broad Institute Genomics Platform"/>
            <consortium name="The Broad Institute Genome Sequencing Center for Infectious Disease"/>
            <person name="Wu L."/>
            <person name="Ma J."/>
        </authorList>
    </citation>
    <scope>NUCLEOTIDE SEQUENCE [LARGE SCALE GENOMIC DNA]</scope>
    <source>
        <strain evidence="6">JCM 7356</strain>
    </source>
</reference>
<dbReference type="SUPFAM" id="SSF56349">
    <property type="entry name" value="DNA breaking-rejoining enzymes"/>
    <property type="match status" value="1"/>
</dbReference>
<evidence type="ECO:0000313" key="6">
    <source>
        <dbReference type="Proteomes" id="UP001500305"/>
    </source>
</evidence>
<gene>
    <name evidence="5" type="ORF">GCM10010430_55800</name>
</gene>
<sequence length="289" mass="32096">MQCMCSTVAKPGTSAQDTGPLTELAHCLGRHFSTPARQRYATRGLDPPHRLVYLLDHEYTQRGLSWERLKGADAERAALLHAAAGQAGCESVLALWLLLVSTGLRRGEALGLTWSDVDLNSRQLRVRRNLQRVKGRLVFGTPKTARLLRTIALLASCVARLRERREQQVQERAEAGMDWQPLDIQPDGLVFTTLTGTALDPRNLNRSLAALCAKAKLRPIRVHDLRHTCASLMLAEGVAVRTIMETLGHSTISMTLNTYAHIMETTLREAADRMDDALGCPCREPHPPW</sequence>
<evidence type="ECO:0000313" key="5">
    <source>
        <dbReference type="EMBL" id="GAA2264038.1"/>
    </source>
</evidence>
<comment type="similarity">
    <text evidence="1">Belongs to the 'phage' integrase family.</text>
</comment>
<accession>A0ABP5RLR2</accession>
<dbReference type="InterPro" id="IPR002104">
    <property type="entry name" value="Integrase_catalytic"/>
</dbReference>
<dbReference type="EMBL" id="BAAATR010000030">
    <property type="protein sequence ID" value="GAA2264038.1"/>
    <property type="molecule type" value="Genomic_DNA"/>
</dbReference>
<organism evidence="5 6">
    <name type="scientific">Kitasatospora cystarginea</name>
    <dbReference type="NCBI Taxonomy" id="58350"/>
    <lineage>
        <taxon>Bacteria</taxon>
        <taxon>Bacillati</taxon>
        <taxon>Actinomycetota</taxon>
        <taxon>Actinomycetes</taxon>
        <taxon>Kitasatosporales</taxon>
        <taxon>Streptomycetaceae</taxon>
        <taxon>Kitasatospora</taxon>
    </lineage>
</organism>